<evidence type="ECO:0000256" key="1">
    <source>
        <dbReference type="SAM" id="Phobius"/>
    </source>
</evidence>
<proteinExistence type="predicted"/>
<keyword evidence="1" id="KW-0472">Membrane</keyword>
<dbReference type="Proteomes" id="UP000326877">
    <property type="component" value="Unassembled WGS sequence"/>
</dbReference>
<evidence type="ECO:0000313" key="2">
    <source>
        <dbReference type="EMBL" id="KAE8388450.1"/>
    </source>
</evidence>
<organism evidence="2">
    <name type="scientific">Petromyces alliaceus</name>
    <name type="common">Aspergillus alliaceus</name>
    <dbReference type="NCBI Taxonomy" id="209559"/>
    <lineage>
        <taxon>Eukaryota</taxon>
        <taxon>Fungi</taxon>
        <taxon>Dikarya</taxon>
        <taxon>Ascomycota</taxon>
        <taxon>Pezizomycotina</taxon>
        <taxon>Eurotiomycetes</taxon>
        <taxon>Eurotiomycetidae</taxon>
        <taxon>Eurotiales</taxon>
        <taxon>Aspergillaceae</taxon>
        <taxon>Aspergillus</taxon>
        <taxon>Aspergillus subgen. Circumdati</taxon>
    </lineage>
</organism>
<keyword evidence="1" id="KW-0812">Transmembrane</keyword>
<feature type="transmembrane region" description="Helical" evidence="1">
    <location>
        <begin position="31"/>
        <end position="49"/>
    </location>
</feature>
<dbReference type="AlphaFoldDB" id="A0A5N7C2Y0"/>
<gene>
    <name evidence="2" type="ORF">BDV23DRAFT_173878</name>
</gene>
<protein>
    <submittedName>
        <fullName evidence="2">Uncharacterized protein</fullName>
    </submittedName>
</protein>
<accession>A0A5N7C2Y0</accession>
<dbReference type="EMBL" id="ML735278">
    <property type="protein sequence ID" value="KAE8388450.1"/>
    <property type="molecule type" value="Genomic_DNA"/>
</dbReference>
<sequence>MDTHTTPTAPQRPNFKRPVYIPPVKGNIGKWYLPTMGMIALGFGAYNYFNTPTPTPAYQDPEEAERLRKNKALMDAYGDKETLQDIERAFALYEIQ</sequence>
<reference evidence="2" key="1">
    <citation type="submission" date="2019-04" db="EMBL/GenBank/DDBJ databases">
        <title>Friends and foes A comparative genomics studyof 23 Aspergillus species from section Flavi.</title>
        <authorList>
            <consortium name="DOE Joint Genome Institute"/>
            <person name="Kjaerbolling I."/>
            <person name="Vesth T."/>
            <person name="Frisvad J.C."/>
            <person name="Nybo J.L."/>
            <person name="Theobald S."/>
            <person name="Kildgaard S."/>
            <person name="Isbrandt T."/>
            <person name="Kuo A."/>
            <person name="Sato A."/>
            <person name="Lyhne E.K."/>
            <person name="Kogle M.E."/>
            <person name="Wiebenga A."/>
            <person name="Kun R.S."/>
            <person name="Lubbers R.J."/>
            <person name="Makela M.R."/>
            <person name="Barry K."/>
            <person name="Chovatia M."/>
            <person name="Clum A."/>
            <person name="Daum C."/>
            <person name="Haridas S."/>
            <person name="He G."/>
            <person name="LaButti K."/>
            <person name="Lipzen A."/>
            <person name="Mondo S."/>
            <person name="Riley R."/>
            <person name="Salamov A."/>
            <person name="Simmons B.A."/>
            <person name="Magnuson J.K."/>
            <person name="Henrissat B."/>
            <person name="Mortensen U.H."/>
            <person name="Larsen T.O."/>
            <person name="Devries R.P."/>
            <person name="Grigoriev I.V."/>
            <person name="Machida M."/>
            <person name="Baker S.E."/>
            <person name="Andersen M.R."/>
        </authorList>
    </citation>
    <scope>NUCLEOTIDE SEQUENCE [LARGE SCALE GENOMIC DNA]</scope>
    <source>
        <strain evidence="2">IBT 14317</strain>
    </source>
</reference>
<dbReference type="OrthoDB" id="4338954at2759"/>
<name>A0A5N7C2Y0_PETAA</name>
<keyword evidence="1" id="KW-1133">Transmembrane helix</keyword>